<dbReference type="Proteomes" id="UP001302274">
    <property type="component" value="Unassembled WGS sequence"/>
</dbReference>
<proteinExistence type="predicted"/>
<dbReference type="Pfam" id="PF00534">
    <property type="entry name" value="Glycos_transf_1"/>
    <property type="match status" value="1"/>
</dbReference>
<dbReference type="EMBL" id="JAYGJQ010000002">
    <property type="protein sequence ID" value="MEA9356642.1"/>
    <property type="molecule type" value="Genomic_DNA"/>
</dbReference>
<feature type="domain" description="Glycosyl transferase family 1" evidence="2">
    <location>
        <begin position="213"/>
        <end position="366"/>
    </location>
</feature>
<evidence type="ECO:0000313" key="3">
    <source>
        <dbReference type="EMBL" id="MEA9356642.1"/>
    </source>
</evidence>
<keyword evidence="4" id="KW-1185">Reference proteome</keyword>
<dbReference type="PANTHER" id="PTHR45947:SF3">
    <property type="entry name" value="SULFOQUINOVOSYL TRANSFERASE SQD2"/>
    <property type="match status" value="1"/>
</dbReference>
<feature type="transmembrane region" description="Helical" evidence="1">
    <location>
        <begin position="80"/>
        <end position="99"/>
    </location>
</feature>
<accession>A0ABU5VVL3</accession>
<organism evidence="3 4">
    <name type="scientific">Bacteriovorax antarcticus</name>
    <dbReference type="NCBI Taxonomy" id="3088717"/>
    <lineage>
        <taxon>Bacteria</taxon>
        <taxon>Pseudomonadati</taxon>
        <taxon>Bdellovibrionota</taxon>
        <taxon>Bacteriovoracia</taxon>
        <taxon>Bacteriovoracales</taxon>
        <taxon>Bacteriovoracaceae</taxon>
        <taxon>Bacteriovorax</taxon>
    </lineage>
</organism>
<protein>
    <submittedName>
        <fullName evidence="3">Glycosyltransferase family 4 protein</fullName>
    </submittedName>
</protein>
<dbReference type="SUPFAM" id="SSF53756">
    <property type="entry name" value="UDP-Glycosyltransferase/glycogen phosphorylase"/>
    <property type="match status" value="1"/>
</dbReference>
<dbReference type="CDD" id="cd03794">
    <property type="entry name" value="GT4_WbuB-like"/>
    <property type="match status" value="1"/>
</dbReference>
<sequence length="403" mass="45705">MKILVVTQYFWPENFRINDLCDALIERGHEVTVYTGLPNYPEGTFFKGYSYFGPYKEYRGKIKVIRSPLIPRGKNKSLKLVFNYFSFFFLSSLLAPFLVRGKFDKIFVYEPSPITVAIPGIVLKYLKNAPMFFWVTDLWPESLEATGVVKNKKILNVVGSLVKVLYKHSDKILVTSKGFIPRVKALGGKDSQIVYFPQWAEELFSRTPDPHFHDSLIPQEGFKVMFAGNIGSSQDFETLVKAATILKDNKNIYFLILGDGLMKSWAEQEVAKQGIANNFIFLGRKPVDLMPEYYSKADAMLMSLTNTDLFSITVPSKLQSYLASKKPIIASMNGEGAQIVEDFKAGLTCPAGNPQLLAEKILKISTFSKTELDLMGENSLKCYQSEFEREKLITLLEEEFKKV</sequence>
<reference evidence="3 4" key="1">
    <citation type="submission" date="2023-11" db="EMBL/GenBank/DDBJ databases">
        <title>A Novel Polar Bacteriovorax (B. antarcticus) Isolated from the Biocrust in Antarctica.</title>
        <authorList>
            <person name="Mun W."/>
            <person name="Choi S.Y."/>
            <person name="Mitchell R.J."/>
        </authorList>
    </citation>
    <scope>NUCLEOTIDE SEQUENCE [LARGE SCALE GENOMIC DNA]</scope>
    <source>
        <strain evidence="3 4">PP10</strain>
    </source>
</reference>
<evidence type="ECO:0000313" key="4">
    <source>
        <dbReference type="Proteomes" id="UP001302274"/>
    </source>
</evidence>
<dbReference type="InterPro" id="IPR050194">
    <property type="entry name" value="Glycosyltransferase_grp1"/>
</dbReference>
<dbReference type="PANTHER" id="PTHR45947">
    <property type="entry name" value="SULFOQUINOVOSYL TRANSFERASE SQD2"/>
    <property type="match status" value="1"/>
</dbReference>
<dbReference type="Gene3D" id="3.40.50.2000">
    <property type="entry name" value="Glycogen Phosphorylase B"/>
    <property type="match status" value="2"/>
</dbReference>
<dbReference type="RefSeq" id="WP_323576451.1">
    <property type="nucleotide sequence ID" value="NZ_JAYGJQ010000002.1"/>
</dbReference>
<evidence type="ECO:0000256" key="1">
    <source>
        <dbReference type="SAM" id="Phobius"/>
    </source>
</evidence>
<dbReference type="InterPro" id="IPR001296">
    <property type="entry name" value="Glyco_trans_1"/>
</dbReference>
<gene>
    <name evidence="3" type="ORF">SHI21_10520</name>
</gene>
<comment type="caution">
    <text evidence="3">The sequence shown here is derived from an EMBL/GenBank/DDBJ whole genome shotgun (WGS) entry which is preliminary data.</text>
</comment>
<keyword evidence="1" id="KW-0472">Membrane</keyword>
<keyword evidence="1" id="KW-1133">Transmembrane helix</keyword>
<evidence type="ECO:0000259" key="2">
    <source>
        <dbReference type="Pfam" id="PF00534"/>
    </source>
</evidence>
<name>A0ABU5VVL3_9BACT</name>
<keyword evidence="1" id="KW-0812">Transmembrane</keyword>